<dbReference type="STRING" id="565045.NOR51B_2143"/>
<organism evidence="1 2">
    <name type="scientific">Luminiphilus syltensis NOR5-1B</name>
    <dbReference type="NCBI Taxonomy" id="565045"/>
    <lineage>
        <taxon>Bacteria</taxon>
        <taxon>Pseudomonadati</taxon>
        <taxon>Pseudomonadota</taxon>
        <taxon>Gammaproteobacteria</taxon>
        <taxon>Cellvibrionales</taxon>
        <taxon>Halieaceae</taxon>
        <taxon>Luminiphilus</taxon>
    </lineage>
</organism>
<proteinExistence type="predicted"/>
<name>B8KWZ3_9GAMM</name>
<evidence type="ECO:0000313" key="1">
    <source>
        <dbReference type="EMBL" id="EED36195.1"/>
    </source>
</evidence>
<dbReference type="EMBL" id="DS999411">
    <property type="protein sequence ID" value="EED36195.1"/>
    <property type="molecule type" value="Genomic_DNA"/>
</dbReference>
<dbReference type="AlphaFoldDB" id="B8KWZ3"/>
<evidence type="ECO:0000313" key="2">
    <source>
        <dbReference type="Proteomes" id="UP000004699"/>
    </source>
</evidence>
<dbReference type="Proteomes" id="UP000004699">
    <property type="component" value="Unassembled WGS sequence"/>
</dbReference>
<sequence length="45" mass="5288">MFFNTIARFFLAVSKAGTMCRLFFTFFRECALNDRVRLCALLAFK</sequence>
<gene>
    <name evidence="1" type="ORF">NOR51B_2143</name>
</gene>
<keyword evidence="2" id="KW-1185">Reference proteome</keyword>
<reference evidence="2" key="1">
    <citation type="journal article" date="2013" name="BMC Microbiol.">
        <title>Taxonomy and evolution of bacteriochlorophyll a-containing members of the OM60/NOR5 clade of marine gammaproteobacteria: description of Luminiphilus syltensis gen. nov., sp. nov., reclassification of Haliea rubra as Pseudohaliea rubra gen. nov., comb. nov., and emendation of Chromatocurvus halotolerans.</title>
        <authorList>
            <person name="Spring S."/>
            <person name="Riedel T."/>
            <person name="Sproer C."/>
            <person name="Yan S."/>
            <person name="Harder J."/>
            <person name="Fuchs B.M."/>
        </authorList>
    </citation>
    <scope>NUCLEOTIDE SEQUENCE [LARGE SCALE GENOMIC DNA]</scope>
    <source>
        <strain evidence="2">NOR51-B</strain>
    </source>
</reference>
<accession>B8KWZ3</accession>
<dbReference type="HOGENOM" id="CLU_3201698_0_0_6"/>
<protein>
    <submittedName>
        <fullName evidence="1">Uncharacterized protein</fullName>
    </submittedName>
</protein>